<evidence type="ECO:0000256" key="1">
    <source>
        <dbReference type="SAM" id="MobiDB-lite"/>
    </source>
</evidence>
<proteinExistence type="predicted"/>
<evidence type="ECO:0000313" key="2">
    <source>
        <dbReference type="EMBL" id="KTD81923.1"/>
    </source>
</evidence>
<dbReference type="PATRIC" id="fig|45076.6.peg.247"/>
<protein>
    <submittedName>
        <fullName evidence="2">Uncharacterized protein</fullName>
    </submittedName>
</protein>
<comment type="caution">
    <text evidence="2">The sequence shown here is derived from an EMBL/GenBank/DDBJ whole genome shotgun (WGS) entry which is preliminary data.</text>
</comment>
<gene>
    <name evidence="2" type="ORF">Lwor_0226</name>
</gene>
<dbReference type="EMBL" id="LNZC01000002">
    <property type="protein sequence ID" value="KTD81923.1"/>
    <property type="molecule type" value="Genomic_DNA"/>
</dbReference>
<dbReference type="AlphaFoldDB" id="A0A0W1AL71"/>
<organism evidence="2 3">
    <name type="scientific">Legionella worsleiensis</name>
    <dbReference type="NCBI Taxonomy" id="45076"/>
    <lineage>
        <taxon>Bacteria</taxon>
        <taxon>Pseudomonadati</taxon>
        <taxon>Pseudomonadota</taxon>
        <taxon>Gammaproteobacteria</taxon>
        <taxon>Legionellales</taxon>
        <taxon>Legionellaceae</taxon>
        <taxon>Legionella</taxon>
    </lineage>
</organism>
<dbReference type="Proteomes" id="UP000054662">
    <property type="component" value="Unassembled WGS sequence"/>
</dbReference>
<feature type="region of interest" description="Disordered" evidence="1">
    <location>
        <begin position="643"/>
        <end position="665"/>
    </location>
</feature>
<name>A0A0W1AL71_9GAMM</name>
<keyword evidence="3" id="KW-1185">Reference proteome</keyword>
<sequence>MLNLYVKNKYVRGPKDVRIDIKANNISALSSIEFNLKSTAVEPGYSLNINIYSRDKSSKQHLESLKHYCKSYYVVVSEHQYEFLSLPITSAIAFLQELAQTISQLSQEDNQFLLTTLYGIMPAEDFNDYLNEVMQNSDFDKALTLISSRNSQEQNSLFYFFVEEFRNKGRPDIAKKFFENMPRSCSRYTDAQEAIKQMHFESVTVYDIQWFLSTLECGKGAVSFITSDLVSKVLASSRDATSLLTASVFSKKYDPDLLIHVARLLFECDQLDVASEWFELIAESCNKSHVREECYQQLYTIGTDFRDKGQWPLAKKFCAKIPESSHCYAMAHSVLTQAHFEEIERYDFEWFAAALARGLDAIPLFNQDVIRQILSSCDLSELTPNIFNEPYDNNLLLHVAKLIDTCNHPEIACQWYTAIAERATENSTLRNECLHLLELQKLIEGTNDAIYAEPEARLEFYKLCMDSCKENESQGSLELMQEIMYREISEGRTTLLVEHVLIVSRINSDIFFHAGMELAIQKDYPLLAFCFFEHIRRHNTYFVAAQSEILRLLPIIYPIISSHGAIVNRILDCCLNCRDEDMRDLLKCNQELLLGSSDCSSMLALVEEIKVLKEENSKLKSLLLDKQSTTSMVSSTSIGASFWSKKADSDTPNYASSSTDPGLHR</sequence>
<dbReference type="RefSeq" id="WP_058491967.1">
    <property type="nucleotide sequence ID" value="NZ_CBCRUR010000002.1"/>
</dbReference>
<evidence type="ECO:0000313" key="3">
    <source>
        <dbReference type="Proteomes" id="UP000054662"/>
    </source>
</evidence>
<reference evidence="2 3" key="1">
    <citation type="submission" date="2015-11" db="EMBL/GenBank/DDBJ databases">
        <title>Genomic analysis of 38 Legionella species identifies large and diverse effector repertoires.</title>
        <authorList>
            <person name="Burstein D."/>
            <person name="Amaro F."/>
            <person name="Zusman T."/>
            <person name="Lifshitz Z."/>
            <person name="Cohen O."/>
            <person name="Gilbert J.A."/>
            <person name="Pupko T."/>
            <person name="Shuman H.A."/>
            <person name="Segal G."/>
        </authorList>
    </citation>
    <scope>NUCLEOTIDE SEQUENCE [LARGE SCALE GENOMIC DNA]</scope>
    <source>
        <strain evidence="2 3">ATCC 49508</strain>
    </source>
</reference>
<feature type="compositionally biased region" description="Polar residues" evidence="1">
    <location>
        <begin position="650"/>
        <end position="665"/>
    </location>
</feature>
<accession>A0A0W1AL71</accession>